<gene>
    <name evidence="1" type="ORF">A2814_01415</name>
</gene>
<reference evidence="1 2" key="1">
    <citation type="journal article" date="2016" name="Nat. Commun.">
        <title>Thousands of microbial genomes shed light on interconnected biogeochemical processes in an aquifer system.</title>
        <authorList>
            <person name="Anantharaman K."/>
            <person name="Brown C.T."/>
            <person name="Hug L.A."/>
            <person name="Sharon I."/>
            <person name="Castelle C.J."/>
            <person name="Probst A.J."/>
            <person name="Thomas B.C."/>
            <person name="Singh A."/>
            <person name="Wilkins M.J."/>
            <person name="Karaoz U."/>
            <person name="Brodie E.L."/>
            <person name="Williams K.H."/>
            <person name="Hubbard S.S."/>
            <person name="Banfield J.F."/>
        </authorList>
    </citation>
    <scope>NUCLEOTIDE SEQUENCE [LARGE SCALE GENOMIC DNA]</scope>
</reference>
<dbReference type="AlphaFoldDB" id="A0A1F6URD8"/>
<evidence type="ECO:0000313" key="2">
    <source>
        <dbReference type="Proteomes" id="UP000177869"/>
    </source>
</evidence>
<protein>
    <recommendedName>
        <fullName evidence="3">ACT domain-containing protein</fullName>
    </recommendedName>
</protein>
<dbReference type="Proteomes" id="UP000177869">
    <property type="component" value="Unassembled WGS sequence"/>
</dbReference>
<comment type="caution">
    <text evidence="1">The sequence shown here is derived from an EMBL/GenBank/DDBJ whole genome shotgun (WGS) entry which is preliminary data.</text>
</comment>
<proteinExistence type="predicted"/>
<evidence type="ECO:0000313" key="1">
    <source>
        <dbReference type="EMBL" id="OGI59945.1"/>
    </source>
</evidence>
<name>A0A1F6URD8_9BACT</name>
<dbReference type="STRING" id="1801732.A2814_01415"/>
<dbReference type="EMBL" id="MFTI01000020">
    <property type="protein sequence ID" value="OGI59945.1"/>
    <property type="molecule type" value="Genomic_DNA"/>
</dbReference>
<organism evidence="1 2">
    <name type="scientific">Candidatus Nomurabacteria bacterium RIFCSPHIGHO2_01_FULL_38_19</name>
    <dbReference type="NCBI Taxonomy" id="1801732"/>
    <lineage>
        <taxon>Bacteria</taxon>
        <taxon>Candidatus Nomuraibacteriota</taxon>
    </lineage>
</organism>
<sequence length="219" mass="24912">MIKIHPIVRDIILEEVEACFALTNGYMNMSSYAHRIRPTVETRTKKQVTITSLVVSLSRLRKEFKKEKPLVHEVIIKNITTKLPLSEIVYENTNKFITELESLYKNISVSQEDFFTTTIGTSEIDIICSSNMANKVLKHFKIKPKYINHGFAAIGVSFSPEVFGTPNVFFSLLSVTARARINIEELVSTPTELIFIVAEKDFGKTVALFSELHRKVNKN</sequence>
<evidence type="ECO:0008006" key="3">
    <source>
        <dbReference type="Google" id="ProtNLM"/>
    </source>
</evidence>
<accession>A0A1F6URD8</accession>